<dbReference type="SUPFAM" id="SSF55729">
    <property type="entry name" value="Acyl-CoA N-acyltransferases (Nat)"/>
    <property type="match status" value="1"/>
</dbReference>
<keyword evidence="1" id="KW-0040">ANK repeat</keyword>
<dbReference type="InterPro" id="IPR036770">
    <property type="entry name" value="Ankyrin_rpt-contain_sf"/>
</dbReference>
<dbReference type="OrthoDB" id="2753421at2759"/>
<dbReference type="InterPro" id="IPR016181">
    <property type="entry name" value="Acyl_CoA_acyltransferase"/>
</dbReference>
<proteinExistence type="predicted"/>
<dbReference type="CDD" id="cd04301">
    <property type="entry name" value="NAT_SF"/>
    <property type="match status" value="1"/>
</dbReference>
<feature type="repeat" description="ANK" evidence="1">
    <location>
        <begin position="299"/>
        <end position="321"/>
    </location>
</feature>
<dbReference type="Proteomes" id="UP000292702">
    <property type="component" value="Unassembled WGS sequence"/>
</dbReference>
<dbReference type="PROSITE" id="PS50297">
    <property type="entry name" value="ANK_REP_REGION"/>
    <property type="match status" value="1"/>
</dbReference>
<name>A0A4R0RZ01_9APHY</name>
<comment type="caution">
    <text evidence="2">The sequence shown here is derived from an EMBL/GenBank/DDBJ whole genome shotgun (WGS) entry which is preliminary data.</text>
</comment>
<evidence type="ECO:0000313" key="2">
    <source>
        <dbReference type="EMBL" id="TCD68454.1"/>
    </source>
</evidence>
<dbReference type="AlphaFoldDB" id="A0A4R0RZ01"/>
<dbReference type="Gene3D" id="1.25.40.20">
    <property type="entry name" value="Ankyrin repeat-containing domain"/>
    <property type="match status" value="1"/>
</dbReference>
<keyword evidence="3" id="KW-1185">Reference proteome</keyword>
<dbReference type="Pfam" id="PF00023">
    <property type="entry name" value="Ank"/>
    <property type="match status" value="1"/>
</dbReference>
<dbReference type="STRING" id="92696.A0A4R0RZ01"/>
<organism evidence="2 3">
    <name type="scientific">Steccherinum ochraceum</name>
    <dbReference type="NCBI Taxonomy" id="92696"/>
    <lineage>
        <taxon>Eukaryota</taxon>
        <taxon>Fungi</taxon>
        <taxon>Dikarya</taxon>
        <taxon>Basidiomycota</taxon>
        <taxon>Agaricomycotina</taxon>
        <taxon>Agaricomycetes</taxon>
        <taxon>Polyporales</taxon>
        <taxon>Steccherinaceae</taxon>
        <taxon>Steccherinum</taxon>
    </lineage>
</organism>
<dbReference type="EMBL" id="RWJN01000066">
    <property type="protein sequence ID" value="TCD68454.1"/>
    <property type="molecule type" value="Genomic_DNA"/>
</dbReference>
<evidence type="ECO:0000313" key="3">
    <source>
        <dbReference type="Proteomes" id="UP000292702"/>
    </source>
</evidence>
<protein>
    <submittedName>
        <fullName evidence="2">Uncharacterized protein</fullName>
    </submittedName>
</protein>
<dbReference type="SUPFAM" id="SSF48403">
    <property type="entry name" value="Ankyrin repeat"/>
    <property type="match status" value="1"/>
</dbReference>
<accession>A0A4R0RZ01</accession>
<evidence type="ECO:0000256" key="1">
    <source>
        <dbReference type="PROSITE-ProRule" id="PRU00023"/>
    </source>
</evidence>
<gene>
    <name evidence="2" type="ORF">EIP91_010740</name>
</gene>
<dbReference type="PROSITE" id="PS50088">
    <property type="entry name" value="ANK_REPEAT"/>
    <property type="match status" value="1"/>
</dbReference>
<sequence>MAPRDSTKDVVELSSCSVKITIRPSRRYKQESQYLTVSATYKGQEVGYIEGAIVDRKACRKLGQHGLHTVMSEVTNYQPRLEFWSILFDKHGYVKEALLTHDYHKGAGGWSRELDAGVLVSIENVHVKPKYRRAGIASLMLHKIMETNRFHKRDFLVACDQIPNDSANNPGQMMAMQQRYLAFLHHNRFHRVGRTPFLLYSLDPNHPIHHMPFANEPRSSVSLYEDLMNEDAATDILPGLLRDASSVEREARRFPIHHAVESGPESLPYMIPGTGPPIDTFIQQQYRQSPSSVRERNRKGFTPLHAAAAHKNLRAVRELLKPQYGALGDLDNRQNVEGVTPLEFLWLILRKERQEQEMSGITWRGYSPDAIEVAWTLRHAAGEDIGTSKKFIEKYRWGCTCGKCTEGWFSPRMRYRIRWQAGALSLRMLSSRPSFKSGIATSADLSTAIGLRYIPPSVRADVTPEFWKAYLPTPLALVQAAFLHYAGDSVDEFKDAGGKGEHALNFVLDYAEKQSALGDGSFEAFVEDPEMLDTRKTWEMLPKCENDLDFGLMRRMLRVPPDVR</sequence>
<dbReference type="InterPro" id="IPR002110">
    <property type="entry name" value="Ankyrin_rpt"/>
</dbReference>
<reference evidence="2 3" key="1">
    <citation type="submission" date="2018-11" db="EMBL/GenBank/DDBJ databases">
        <title>Genome assembly of Steccherinum ochraceum LE-BIN_3174, the white-rot fungus of the Steccherinaceae family (The Residual Polyporoid clade, Polyporales, Basidiomycota).</title>
        <authorList>
            <person name="Fedorova T.V."/>
            <person name="Glazunova O.A."/>
            <person name="Landesman E.O."/>
            <person name="Moiseenko K.V."/>
            <person name="Psurtseva N.V."/>
            <person name="Savinova O.S."/>
            <person name="Shakhova N.V."/>
            <person name="Tyazhelova T.V."/>
            <person name="Vasina D.V."/>
        </authorList>
    </citation>
    <scope>NUCLEOTIDE SEQUENCE [LARGE SCALE GENOMIC DNA]</scope>
    <source>
        <strain evidence="2 3">LE-BIN_3174</strain>
    </source>
</reference>
<dbReference type="Gene3D" id="3.40.630.30">
    <property type="match status" value="1"/>
</dbReference>